<dbReference type="AlphaFoldDB" id="J2JL16"/>
<keyword evidence="1" id="KW-0812">Transmembrane</keyword>
<comment type="caution">
    <text evidence="2">The sequence shown here is derived from an EMBL/GenBank/DDBJ whole genome shotgun (WGS) entry which is preliminary data.</text>
</comment>
<proteinExistence type="predicted"/>
<dbReference type="EMBL" id="AKJY01000091">
    <property type="protein sequence ID" value="EJL68560.1"/>
    <property type="molecule type" value="Genomic_DNA"/>
</dbReference>
<dbReference type="Proteomes" id="UP000007509">
    <property type="component" value="Unassembled WGS sequence"/>
</dbReference>
<evidence type="ECO:0000313" key="2">
    <source>
        <dbReference type="EMBL" id="EJL68560.1"/>
    </source>
</evidence>
<dbReference type="RefSeq" id="WP_007846211.1">
    <property type="nucleotide sequence ID" value="NZ_AKJY01000091.1"/>
</dbReference>
<organism evidence="2 3">
    <name type="scientific">Chryseobacterium populi</name>
    <dbReference type="NCBI Taxonomy" id="1144316"/>
    <lineage>
        <taxon>Bacteria</taxon>
        <taxon>Pseudomonadati</taxon>
        <taxon>Bacteroidota</taxon>
        <taxon>Flavobacteriia</taxon>
        <taxon>Flavobacteriales</taxon>
        <taxon>Weeksellaceae</taxon>
        <taxon>Chryseobacterium group</taxon>
        <taxon>Chryseobacterium</taxon>
    </lineage>
</organism>
<sequence length="149" mass="17650">MRREFILNNRYYTRVFLAVMLPLLILDILLMIGCLLLSFKGSNLILIVTFIALFVLLIVLFGMRCLEFESTGMVISVRSYHPFTIGWTRPVIEFPAYLLNDFSVRNRYLYLKLKKDDNRFVETKVRLDGLTRNQIEKLQKVLRETIEYC</sequence>
<name>J2JL16_9FLAO</name>
<gene>
    <name evidence="2" type="ORF">PMI13_03582</name>
</gene>
<feature type="transmembrane region" description="Helical" evidence="1">
    <location>
        <begin position="44"/>
        <end position="63"/>
    </location>
</feature>
<evidence type="ECO:0000256" key="1">
    <source>
        <dbReference type="SAM" id="Phobius"/>
    </source>
</evidence>
<evidence type="ECO:0000313" key="3">
    <source>
        <dbReference type="Proteomes" id="UP000007509"/>
    </source>
</evidence>
<accession>J2JL16</accession>
<reference evidence="2 3" key="1">
    <citation type="journal article" date="2012" name="J. Bacteriol.">
        <title>Twenty-one genome sequences from Pseudomonas species and 19 genome sequences from diverse bacteria isolated from the rhizosphere and endosphere of Populus deltoides.</title>
        <authorList>
            <person name="Brown S.D."/>
            <person name="Utturkar S.M."/>
            <person name="Klingeman D.M."/>
            <person name="Johnson C.M."/>
            <person name="Martin S.L."/>
            <person name="Land M.L."/>
            <person name="Lu T.Y."/>
            <person name="Schadt C.W."/>
            <person name="Doktycz M.J."/>
            <person name="Pelletier D.A."/>
        </authorList>
    </citation>
    <scope>NUCLEOTIDE SEQUENCE [LARGE SCALE GENOMIC DNA]</scope>
    <source>
        <strain evidence="2 3">CF314</strain>
    </source>
</reference>
<protein>
    <submittedName>
        <fullName evidence="2">Uncharacterized protein</fullName>
    </submittedName>
</protein>
<keyword evidence="3" id="KW-1185">Reference proteome</keyword>
<keyword evidence="1" id="KW-0472">Membrane</keyword>
<feature type="transmembrane region" description="Helical" evidence="1">
    <location>
        <begin position="12"/>
        <end position="38"/>
    </location>
</feature>
<dbReference type="PATRIC" id="fig|1144316.3.peg.3601"/>
<dbReference type="OrthoDB" id="1257632at2"/>
<keyword evidence="1" id="KW-1133">Transmembrane helix</keyword>